<evidence type="ECO:0000313" key="7">
    <source>
        <dbReference type="EMBL" id="ROW05854.1"/>
    </source>
</evidence>
<evidence type="ECO:0000256" key="2">
    <source>
        <dbReference type="ARBA" id="ARBA00007992"/>
    </source>
</evidence>
<dbReference type="GO" id="GO:0004497">
    <property type="term" value="F:monooxygenase activity"/>
    <property type="evidence" value="ECO:0007669"/>
    <property type="project" value="InterPro"/>
</dbReference>
<evidence type="ECO:0000259" key="6">
    <source>
        <dbReference type="Pfam" id="PF01494"/>
    </source>
</evidence>
<comment type="cofactor">
    <cofactor evidence="1">
        <name>FAD</name>
        <dbReference type="ChEBI" id="CHEBI:57692"/>
    </cofactor>
</comment>
<dbReference type="InterPro" id="IPR050562">
    <property type="entry name" value="FAD_mOase_fung"/>
</dbReference>
<accession>A0A423WRF3</accession>
<evidence type="ECO:0000256" key="3">
    <source>
        <dbReference type="ARBA" id="ARBA00022630"/>
    </source>
</evidence>
<dbReference type="SUPFAM" id="SSF51905">
    <property type="entry name" value="FAD/NAD(P)-binding domain"/>
    <property type="match status" value="1"/>
</dbReference>
<proteinExistence type="inferred from homology"/>
<dbReference type="STRING" id="356882.A0A423WRF3"/>
<comment type="similarity">
    <text evidence="2">Belongs to the paxM FAD-dependent monooxygenase family.</text>
</comment>
<dbReference type="PANTHER" id="PTHR47356:SF2">
    <property type="entry name" value="FAD-BINDING DOMAIN-CONTAINING PROTEIN-RELATED"/>
    <property type="match status" value="1"/>
</dbReference>
<keyword evidence="5" id="KW-0560">Oxidoreductase</keyword>
<dbReference type="AlphaFoldDB" id="A0A423WRF3"/>
<dbReference type="InterPro" id="IPR002938">
    <property type="entry name" value="FAD-bd"/>
</dbReference>
<feature type="domain" description="FAD-binding" evidence="6">
    <location>
        <begin position="3"/>
        <end position="352"/>
    </location>
</feature>
<dbReference type="PRINTS" id="PR00420">
    <property type="entry name" value="RNGMNOXGNASE"/>
</dbReference>
<comment type="caution">
    <text evidence="7">The sequence shown here is derived from an EMBL/GenBank/DDBJ whole genome shotgun (WGS) entry which is preliminary data.</text>
</comment>
<dbReference type="Pfam" id="PF01494">
    <property type="entry name" value="FAD_binding_3"/>
    <property type="match status" value="1"/>
</dbReference>
<dbReference type="PANTHER" id="PTHR47356">
    <property type="entry name" value="FAD-DEPENDENT MONOOXYGENASE ASQG-RELATED"/>
    <property type="match status" value="1"/>
</dbReference>
<evidence type="ECO:0000256" key="5">
    <source>
        <dbReference type="ARBA" id="ARBA00023002"/>
    </source>
</evidence>
<organism evidence="7 8">
    <name type="scientific">Cytospora schulzeri</name>
    <dbReference type="NCBI Taxonomy" id="448051"/>
    <lineage>
        <taxon>Eukaryota</taxon>
        <taxon>Fungi</taxon>
        <taxon>Dikarya</taxon>
        <taxon>Ascomycota</taxon>
        <taxon>Pezizomycotina</taxon>
        <taxon>Sordariomycetes</taxon>
        <taxon>Sordariomycetidae</taxon>
        <taxon>Diaporthales</taxon>
        <taxon>Cytosporaceae</taxon>
        <taxon>Cytospora</taxon>
    </lineage>
</organism>
<name>A0A423WRF3_9PEZI</name>
<dbReference type="Proteomes" id="UP000283895">
    <property type="component" value="Unassembled WGS sequence"/>
</dbReference>
<keyword evidence="4" id="KW-0274">FAD</keyword>
<dbReference type="Gene3D" id="3.50.50.60">
    <property type="entry name" value="FAD/NAD(P)-binding domain"/>
    <property type="match status" value="1"/>
</dbReference>
<sequence>MRILVVGAGPAGLTLAHTFEQAGLHDFVILERRSEVIIPQGNTLGIWPHCIRILDQLGLLDEANKIKTNLTRSCFLAPDGTVLQENKMHDHIEANHGHRFQLFSRKDFVKLLYDNAPRRSERILTNKDIVSIHQDDSGVKVTCGDGTSYEGDVLIGADGVRSQVRRQLFDEDKDTMPFTAEFKAVYGIGPLLPGLRVGDIVTTHGHGDSTLVFVGEQTTYWFVFVKRDEPTQEWSRYSKEQEAELLDKYADVPITSDGSVRVRDLRRTAQYTKLVDLEEGIIPKWHQGRIGLVGDAVHKMTPYVALGINTGIESAVVLTNELRKLGEDTSTEAIAQAFEAYQQQRYDRAKLCLSTSGSSCRMMCWPSWIVEAVSRYVMPWFGAPFVARALAPIMRDSAVLDSVEEKNHKSGRLPWKFAKVGPNGPNIK</sequence>
<evidence type="ECO:0000313" key="8">
    <source>
        <dbReference type="Proteomes" id="UP000283895"/>
    </source>
</evidence>
<dbReference type="GO" id="GO:0071949">
    <property type="term" value="F:FAD binding"/>
    <property type="evidence" value="ECO:0007669"/>
    <property type="project" value="InterPro"/>
</dbReference>
<dbReference type="EMBL" id="LKEA01000012">
    <property type="protein sequence ID" value="ROW05854.1"/>
    <property type="molecule type" value="Genomic_DNA"/>
</dbReference>
<keyword evidence="3" id="KW-0285">Flavoprotein</keyword>
<reference evidence="7 8" key="1">
    <citation type="submission" date="2015-09" db="EMBL/GenBank/DDBJ databases">
        <title>Host preference determinants of Valsa canker pathogens revealed by comparative genomics.</title>
        <authorList>
            <person name="Yin Z."/>
            <person name="Huang L."/>
        </authorList>
    </citation>
    <scope>NUCLEOTIDE SEQUENCE [LARGE SCALE GENOMIC DNA]</scope>
    <source>
        <strain evidence="7 8">03-1</strain>
    </source>
</reference>
<protein>
    <recommendedName>
        <fullName evidence="6">FAD-binding domain-containing protein</fullName>
    </recommendedName>
</protein>
<gene>
    <name evidence="7" type="ORF">VMCG_05194</name>
</gene>
<evidence type="ECO:0000256" key="1">
    <source>
        <dbReference type="ARBA" id="ARBA00001974"/>
    </source>
</evidence>
<evidence type="ECO:0000256" key="4">
    <source>
        <dbReference type="ARBA" id="ARBA00022827"/>
    </source>
</evidence>
<dbReference type="InterPro" id="IPR036188">
    <property type="entry name" value="FAD/NAD-bd_sf"/>
</dbReference>
<dbReference type="OrthoDB" id="2431938at2759"/>
<keyword evidence="8" id="KW-1185">Reference proteome</keyword>